<evidence type="ECO:0000256" key="2">
    <source>
        <dbReference type="SAM" id="MobiDB-lite"/>
    </source>
</evidence>
<dbReference type="VEuPathDB" id="TriTrypDB:BSAL_30315"/>
<feature type="coiled-coil region" evidence="1">
    <location>
        <begin position="557"/>
        <end position="591"/>
    </location>
</feature>
<sequence length="593" mass="65994">ELTTSLAVAAAATTETRDRANDGGEGGFAALGEEEDHPDLVILQASVDSLTSQLEFVQAECNKYSPQRLLALVEVEALRTKVDSLDALQEAVTRLEDQTTHADAAHKELLEALQVSQERCSHLEKEHAGLLDKLAVANRLEDQLHEEQQRVKLLEVELAHNESLEGEIRSLATTNALLQGERRLLEEQLTQSKTALAAAEREVHQIASTHSSSSDMSLVLGLQERLAAAQRDLLEEQASTARLQQELAVSTRRTTQLDEELHEITGMTGEMKSAYDALIASAPQPRSSRTTPPPPQPCSHCPMLEDQIASLHAEVEELSNELTSVKRNYRQPPPSATTTTEDKTVTHDLRLALETAEVQLIKSHRALKRMEESKALQESRMKDLAQELSELHSDLTEERLLNETCTERHTSLVRKLCQMLDLSFAELKDSADLDRIILVAVDGLQASQVLLGSKQETQQQYPSRSNSQSQLGATLGAMTAAEVEQALQKLVHTHKREIRKLSEANAQLWAICHSSVDKTMIGAALSLVANANTRRVVASAWHQWRIWREQKKRDQVVASAQRTISRLQEQHGRLKEIAATAMNQVKELEQRKR</sequence>
<evidence type="ECO:0000313" key="3">
    <source>
        <dbReference type="EMBL" id="CUG91123.1"/>
    </source>
</evidence>
<feature type="non-terminal residue" evidence="3">
    <location>
        <position position="1"/>
    </location>
</feature>
<feature type="region of interest" description="Disordered" evidence="2">
    <location>
        <begin position="323"/>
        <end position="342"/>
    </location>
</feature>
<feature type="coiled-coil region" evidence="1">
    <location>
        <begin position="40"/>
        <end position="202"/>
    </location>
</feature>
<evidence type="ECO:0000256" key="1">
    <source>
        <dbReference type="SAM" id="Coils"/>
    </source>
</evidence>
<gene>
    <name evidence="3" type="ORF">BSAL_30315</name>
</gene>
<feature type="coiled-coil region" evidence="1">
    <location>
        <begin position="367"/>
        <end position="394"/>
    </location>
</feature>
<dbReference type="Proteomes" id="UP000051952">
    <property type="component" value="Unassembled WGS sequence"/>
</dbReference>
<reference evidence="4" key="1">
    <citation type="submission" date="2015-09" db="EMBL/GenBank/DDBJ databases">
        <authorList>
            <consortium name="Pathogen Informatics"/>
        </authorList>
    </citation>
    <scope>NUCLEOTIDE SEQUENCE [LARGE SCALE GENOMIC DNA]</scope>
    <source>
        <strain evidence="4">Lake Konstanz</strain>
    </source>
</reference>
<dbReference type="EMBL" id="CYKH01001891">
    <property type="protein sequence ID" value="CUG91123.1"/>
    <property type="molecule type" value="Genomic_DNA"/>
</dbReference>
<name>A0A0S4JLR0_BODSA</name>
<organism evidence="3 4">
    <name type="scientific">Bodo saltans</name>
    <name type="common">Flagellated protozoan</name>
    <dbReference type="NCBI Taxonomy" id="75058"/>
    <lineage>
        <taxon>Eukaryota</taxon>
        <taxon>Discoba</taxon>
        <taxon>Euglenozoa</taxon>
        <taxon>Kinetoplastea</taxon>
        <taxon>Metakinetoplastina</taxon>
        <taxon>Eubodonida</taxon>
        <taxon>Bodonidae</taxon>
        <taxon>Bodo</taxon>
    </lineage>
</organism>
<keyword evidence="1" id="KW-0175">Coiled coil</keyword>
<protein>
    <submittedName>
        <fullName evidence="3">Uncharacterized protein</fullName>
    </submittedName>
</protein>
<accession>A0A0S4JLR0</accession>
<proteinExistence type="predicted"/>
<dbReference type="AlphaFoldDB" id="A0A0S4JLR0"/>
<evidence type="ECO:0000313" key="4">
    <source>
        <dbReference type="Proteomes" id="UP000051952"/>
    </source>
</evidence>
<keyword evidence="4" id="KW-1185">Reference proteome</keyword>